<feature type="domain" description="Major facilitator superfamily (MFS) profile" evidence="7">
    <location>
        <begin position="12"/>
        <end position="400"/>
    </location>
</feature>
<dbReference type="EMBL" id="NPDT01000011">
    <property type="protein sequence ID" value="PJZ64271.1"/>
    <property type="molecule type" value="Genomic_DNA"/>
</dbReference>
<comment type="caution">
    <text evidence="8">The sequence shown here is derived from an EMBL/GenBank/DDBJ whole genome shotgun (WGS) entry which is preliminary data.</text>
</comment>
<dbReference type="PANTHER" id="PTHR43124:SF3">
    <property type="entry name" value="CHLORAMPHENICOL EFFLUX PUMP RV0191"/>
    <property type="match status" value="1"/>
</dbReference>
<reference evidence="8 9" key="1">
    <citation type="submission" date="2017-07" db="EMBL/GenBank/DDBJ databases">
        <title>Leptospira spp. isolated from tropical soils.</title>
        <authorList>
            <person name="Thibeaux R."/>
            <person name="Iraola G."/>
            <person name="Ferres I."/>
            <person name="Bierque E."/>
            <person name="Girault D."/>
            <person name="Soupe-Gilbert M.-E."/>
            <person name="Picardeau M."/>
            <person name="Goarant C."/>
        </authorList>
    </citation>
    <scope>NUCLEOTIDE SEQUENCE [LARGE SCALE GENOMIC DNA]</scope>
    <source>
        <strain evidence="8 9">FH2-C-A2</strain>
    </source>
</reference>
<keyword evidence="3 6" id="KW-0812">Transmembrane</keyword>
<feature type="transmembrane region" description="Helical" evidence="6">
    <location>
        <begin position="103"/>
        <end position="124"/>
    </location>
</feature>
<evidence type="ECO:0000256" key="4">
    <source>
        <dbReference type="ARBA" id="ARBA00022989"/>
    </source>
</evidence>
<dbReference type="Proteomes" id="UP000231912">
    <property type="component" value="Unassembled WGS sequence"/>
</dbReference>
<protein>
    <submittedName>
        <fullName evidence="8">MFS transporter</fullName>
    </submittedName>
</protein>
<feature type="transmembrane region" description="Helical" evidence="6">
    <location>
        <begin position="48"/>
        <end position="66"/>
    </location>
</feature>
<name>A0A2M9Z759_9LEPT</name>
<evidence type="ECO:0000256" key="5">
    <source>
        <dbReference type="ARBA" id="ARBA00023136"/>
    </source>
</evidence>
<dbReference type="PANTHER" id="PTHR43124">
    <property type="entry name" value="PURINE EFFLUX PUMP PBUE"/>
    <property type="match status" value="1"/>
</dbReference>
<feature type="transmembrane region" description="Helical" evidence="6">
    <location>
        <begin position="376"/>
        <end position="395"/>
    </location>
</feature>
<dbReference type="InterPro" id="IPR050189">
    <property type="entry name" value="MFS_Efflux_Transporters"/>
</dbReference>
<proteinExistence type="predicted"/>
<sequence>MSSLFSRYQIFIIGLLAFIQFTVILDFMILSPLGVFVMPALKILPHQFSAVVSVYAVSAGISGILSAGFADKFDRKKFLLFFYTGFVIGTVLCALATSYEFLLFARVITGIFGGVISGTSFAIVADLFPMETRGRVIGFIMTAFAVSQVAGLPLGVFIAKHIGWQYSFWLIAAVSLAVGLVIVVKLKPLTTHLVGRHETRPFPHLAKTLSNPVYLVGFAATMLLATGGFMLMPFGSAFTVHNLGISPDDLPWVYLITGLVSLGAGPLAGRLADSFGKYTVFFAASVIAVVVLLFYTQMGISSFWLVVAINSALFVAITGRMISANALTSAVPALKDRGAYMAISSALQQESGALASFCAGQIVSQEGGGYLKGYDILGYVVAAAIFVTVFLMYFVNRMVSAKTGPAENGLGSANALERASEV</sequence>
<feature type="transmembrane region" description="Helical" evidence="6">
    <location>
        <begin position="252"/>
        <end position="271"/>
    </location>
</feature>
<keyword evidence="5 6" id="KW-0472">Membrane</keyword>
<feature type="transmembrane region" description="Helical" evidence="6">
    <location>
        <begin position="136"/>
        <end position="158"/>
    </location>
</feature>
<feature type="transmembrane region" description="Helical" evidence="6">
    <location>
        <begin position="78"/>
        <end position="97"/>
    </location>
</feature>
<keyword evidence="4 6" id="KW-1133">Transmembrane helix</keyword>
<dbReference type="InterPro" id="IPR011701">
    <property type="entry name" value="MFS"/>
</dbReference>
<evidence type="ECO:0000259" key="7">
    <source>
        <dbReference type="PROSITE" id="PS50850"/>
    </source>
</evidence>
<dbReference type="Gene3D" id="1.20.1250.20">
    <property type="entry name" value="MFS general substrate transporter like domains"/>
    <property type="match status" value="1"/>
</dbReference>
<evidence type="ECO:0000256" key="1">
    <source>
        <dbReference type="ARBA" id="ARBA00004651"/>
    </source>
</evidence>
<dbReference type="GO" id="GO:0022857">
    <property type="term" value="F:transmembrane transporter activity"/>
    <property type="evidence" value="ECO:0007669"/>
    <property type="project" value="InterPro"/>
</dbReference>
<comment type="subcellular location">
    <subcellularLocation>
        <location evidence="1">Cell membrane</location>
        <topology evidence="1">Multi-pass membrane protein</topology>
    </subcellularLocation>
</comment>
<dbReference type="RefSeq" id="WP_100760325.1">
    <property type="nucleotide sequence ID" value="NZ_NPDT01000011.1"/>
</dbReference>
<organism evidence="8 9">
    <name type="scientific">Leptospira wolffii</name>
    <dbReference type="NCBI Taxonomy" id="409998"/>
    <lineage>
        <taxon>Bacteria</taxon>
        <taxon>Pseudomonadati</taxon>
        <taxon>Spirochaetota</taxon>
        <taxon>Spirochaetia</taxon>
        <taxon>Leptospirales</taxon>
        <taxon>Leptospiraceae</taxon>
        <taxon>Leptospira</taxon>
    </lineage>
</organism>
<dbReference type="Pfam" id="PF07690">
    <property type="entry name" value="MFS_1"/>
    <property type="match status" value="1"/>
</dbReference>
<feature type="transmembrane region" description="Helical" evidence="6">
    <location>
        <begin position="213"/>
        <end position="232"/>
    </location>
</feature>
<feature type="transmembrane region" description="Helical" evidence="6">
    <location>
        <begin position="278"/>
        <end position="297"/>
    </location>
</feature>
<dbReference type="InterPro" id="IPR036259">
    <property type="entry name" value="MFS_trans_sf"/>
</dbReference>
<gene>
    <name evidence="8" type="ORF">CH371_19370</name>
</gene>
<evidence type="ECO:0000256" key="3">
    <source>
        <dbReference type="ARBA" id="ARBA00022692"/>
    </source>
</evidence>
<evidence type="ECO:0000256" key="2">
    <source>
        <dbReference type="ARBA" id="ARBA00022475"/>
    </source>
</evidence>
<dbReference type="CDD" id="cd17324">
    <property type="entry name" value="MFS_NepI_like"/>
    <property type="match status" value="1"/>
</dbReference>
<dbReference type="SUPFAM" id="SSF103473">
    <property type="entry name" value="MFS general substrate transporter"/>
    <property type="match status" value="1"/>
</dbReference>
<accession>A0A2M9Z759</accession>
<dbReference type="InterPro" id="IPR020846">
    <property type="entry name" value="MFS_dom"/>
</dbReference>
<dbReference type="PROSITE" id="PS50850">
    <property type="entry name" value="MFS"/>
    <property type="match status" value="1"/>
</dbReference>
<dbReference type="GO" id="GO:0005886">
    <property type="term" value="C:plasma membrane"/>
    <property type="evidence" value="ECO:0007669"/>
    <property type="project" value="UniProtKB-SubCell"/>
</dbReference>
<feature type="transmembrane region" description="Helical" evidence="6">
    <location>
        <begin position="164"/>
        <end position="186"/>
    </location>
</feature>
<dbReference type="AlphaFoldDB" id="A0A2M9Z759"/>
<evidence type="ECO:0000256" key="6">
    <source>
        <dbReference type="SAM" id="Phobius"/>
    </source>
</evidence>
<keyword evidence="2" id="KW-1003">Cell membrane</keyword>
<evidence type="ECO:0000313" key="8">
    <source>
        <dbReference type="EMBL" id="PJZ64271.1"/>
    </source>
</evidence>
<feature type="transmembrane region" description="Helical" evidence="6">
    <location>
        <begin position="12"/>
        <end position="36"/>
    </location>
</feature>
<evidence type="ECO:0000313" key="9">
    <source>
        <dbReference type="Proteomes" id="UP000231912"/>
    </source>
</evidence>